<accession>A0A5C4JNW5</accession>
<evidence type="ECO:0000313" key="2">
    <source>
        <dbReference type="Proteomes" id="UP000307874"/>
    </source>
</evidence>
<reference evidence="1 2" key="1">
    <citation type="submission" date="2019-06" db="EMBL/GenBank/DDBJ databases">
        <title>Martelella lutilitoris sp. nov., isolated from a tidal mudflat.</title>
        <authorList>
            <person name="Kim Y.-J."/>
        </authorList>
    </citation>
    <scope>NUCLEOTIDE SEQUENCE [LARGE SCALE GENOMIC DNA]</scope>
    <source>
        <strain evidence="1 2">GH2-6</strain>
    </source>
</reference>
<name>A0A5C4JNW5_9HYPH</name>
<organism evidence="1 2">
    <name type="scientific">Martelella lutilitoris</name>
    <dbReference type="NCBI Taxonomy" id="2583532"/>
    <lineage>
        <taxon>Bacteria</taxon>
        <taxon>Pseudomonadati</taxon>
        <taxon>Pseudomonadota</taxon>
        <taxon>Alphaproteobacteria</taxon>
        <taxon>Hyphomicrobiales</taxon>
        <taxon>Aurantimonadaceae</taxon>
        <taxon>Martelella</taxon>
    </lineage>
</organism>
<gene>
    <name evidence="1" type="ORF">FF124_15895</name>
</gene>
<dbReference type="OrthoDB" id="7570189at2"/>
<dbReference type="EMBL" id="VCLB01000008">
    <property type="protein sequence ID" value="TNB47028.1"/>
    <property type="molecule type" value="Genomic_DNA"/>
</dbReference>
<dbReference type="InterPro" id="IPR038666">
    <property type="entry name" value="SSP1_head-tail_sf"/>
</dbReference>
<dbReference type="RefSeq" id="WP_138749464.1">
    <property type="nucleotide sequence ID" value="NZ_VCLB01000008.1"/>
</dbReference>
<dbReference type="AlphaFoldDB" id="A0A5C4JNW5"/>
<dbReference type="NCBIfam" id="TIGR01563">
    <property type="entry name" value="gp16_SPP1"/>
    <property type="match status" value="1"/>
</dbReference>
<dbReference type="Gene3D" id="2.40.10.270">
    <property type="entry name" value="Bacteriophage SPP1 head-tail adaptor protein"/>
    <property type="match status" value="1"/>
</dbReference>
<protein>
    <submittedName>
        <fullName evidence="1">Head-tail adaptor protein</fullName>
    </submittedName>
</protein>
<sequence length="109" mass="12087">MLTLDPGAFSARLDLMMPMAAPDGQGGATITYTLVARAWARIEPLSVASSEEASGETFRVTHEIWFRARSDLVSGMRFVVGARVFRLAGFRDPDETGRYTVCRCEEERP</sequence>
<proteinExistence type="predicted"/>
<dbReference type="Proteomes" id="UP000307874">
    <property type="component" value="Unassembled WGS sequence"/>
</dbReference>
<comment type="caution">
    <text evidence="1">The sequence shown here is derived from an EMBL/GenBank/DDBJ whole genome shotgun (WGS) entry which is preliminary data.</text>
</comment>
<dbReference type="InterPro" id="IPR008767">
    <property type="entry name" value="Phage_SPP1_head-tail_adaptor"/>
</dbReference>
<dbReference type="Pfam" id="PF05521">
    <property type="entry name" value="Phage_HCP"/>
    <property type="match status" value="1"/>
</dbReference>
<keyword evidence="2" id="KW-1185">Reference proteome</keyword>
<evidence type="ECO:0000313" key="1">
    <source>
        <dbReference type="EMBL" id="TNB47028.1"/>
    </source>
</evidence>